<dbReference type="Proteomes" id="UP000703674">
    <property type="component" value="Unassembled WGS sequence"/>
</dbReference>
<sequence>MSTPAFTTDFGEAQNLNEISFSANLGLGVYYNFSPKIRLNLEPMFKYQLNTFDHGNSHYFGIYSGLSYQF</sequence>
<dbReference type="Gene3D" id="2.40.160.20">
    <property type="match status" value="1"/>
</dbReference>
<gene>
    <name evidence="1" type="ORF">HC175_16270</name>
</gene>
<dbReference type="SUPFAM" id="SSF56925">
    <property type="entry name" value="OMPA-like"/>
    <property type="match status" value="1"/>
</dbReference>
<evidence type="ECO:0000313" key="2">
    <source>
        <dbReference type="Proteomes" id="UP000703674"/>
    </source>
</evidence>
<accession>A0ABX1D5Y2</accession>
<name>A0ABX1D5Y2_9FLAO</name>
<comment type="caution">
    <text evidence="1">The sequence shown here is derived from an EMBL/GenBank/DDBJ whole genome shotgun (WGS) entry which is preliminary data.</text>
</comment>
<keyword evidence="2" id="KW-1185">Reference proteome</keyword>
<evidence type="ECO:0008006" key="3">
    <source>
        <dbReference type="Google" id="ProtNLM"/>
    </source>
</evidence>
<evidence type="ECO:0000313" key="1">
    <source>
        <dbReference type="EMBL" id="NJW54466.1"/>
    </source>
</evidence>
<dbReference type="EMBL" id="JAAVJR010000205">
    <property type="protein sequence ID" value="NJW54466.1"/>
    <property type="molecule type" value="Genomic_DNA"/>
</dbReference>
<organism evidence="1 2">
    <name type="scientific">Salinimicrobium oceani</name>
    <dbReference type="NCBI Taxonomy" id="2722702"/>
    <lineage>
        <taxon>Bacteria</taxon>
        <taxon>Pseudomonadati</taxon>
        <taxon>Bacteroidota</taxon>
        <taxon>Flavobacteriia</taxon>
        <taxon>Flavobacteriales</taxon>
        <taxon>Flavobacteriaceae</taxon>
        <taxon>Salinimicrobium</taxon>
    </lineage>
</organism>
<reference evidence="1 2" key="1">
    <citation type="submission" date="2020-03" db="EMBL/GenBank/DDBJ databases">
        <title>Salinimicrobium sp. nov, isolated from SCS.</title>
        <authorList>
            <person name="Cao W.R."/>
        </authorList>
    </citation>
    <scope>NUCLEOTIDE SEQUENCE [LARGE SCALE GENOMIC DNA]</scope>
    <source>
        <strain evidence="2">J15B91</strain>
    </source>
</reference>
<protein>
    <recommendedName>
        <fullName evidence="3">Outer membrane protein beta-barrel domain-containing protein</fullName>
    </recommendedName>
</protein>
<dbReference type="InterPro" id="IPR011250">
    <property type="entry name" value="OMP/PagP_B-barrel"/>
</dbReference>
<proteinExistence type="predicted"/>